<keyword evidence="4 6" id="KW-1133">Transmembrane helix</keyword>
<dbReference type="EMBL" id="UGQL01000001">
    <property type="protein sequence ID" value="STZ26724.1"/>
    <property type="molecule type" value="Genomic_DNA"/>
</dbReference>
<keyword evidence="2" id="KW-1003">Cell membrane</keyword>
<sequence length="431" mass="49110">MSRGVWQKIKKSEFTAVTLLNTIGIVVRLITALFSAKILALFVGASGMAYMGNFRNMLASLEAFTSFGLANGIVQYVASHREDKQRIEQFVTTLLRFMLGILLAVSLGLFLGREQIDQYLFAGAFSMPKLFICLAFVFPLQVLNGIWIAFLTGLAQFKKVIYLNIIGNISGLLLTFYLVYTQGLSGALFAMILSPVILFFVSLFWVKQMLQLKWQPFDFSLIKPLFSYAVMALFSAVVSPLCLLWVRKLLMHNTGVELAGIWEGIQRISGIYMLFITTLAFTYFLPKLAEAQQYQEKKKVIRLYLTGVLPLFALGLLVVYFTRSWIIPLVLDDSFSPMIEYMQWQLVGDFIKGAVLIYGLLFYTERLLWPYLLCETLFFSCFYGLTYLLIGHFGIEAATLGYTLAYIIYSCVLVVYFSWYFSRSESKHSQE</sequence>
<feature type="transmembrane region" description="Helical" evidence="6">
    <location>
        <begin position="301"/>
        <end position="321"/>
    </location>
</feature>
<proteinExistence type="predicted"/>
<feature type="transmembrane region" description="Helical" evidence="6">
    <location>
        <begin position="402"/>
        <end position="421"/>
    </location>
</feature>
<feature type="transmembrane region" description="Helical" evidence="6">
    <location>
        <begin position="225"/>
        <end position="246"/>
    </location>
</feature>
<keyword evidence="8" id="KW-1185">Reference proteome</keyword>
<evidence type="ECO:0000313" key="7">
    <source>
        <dbReference type="EMBL" id="STZ26724.1"/>
    </source>
</evidence>
<feature type="transmembrane region" description="Helical" evidence="6">
    <location>
        <begin position="57"/>
        <end position="78"/>
    </location>
</feature>
<dbReference type="InterPro" id="IPR050833">
    <property type="entry name" value="Poly_Biosynth_Transport"/>
</dbReference>
<dbReference type="InterPro" id="IPR044550">
    <property type="entry name" value="WzxE"/>
</dbReference>
<feature type="transmembrane region" description="Helical" evidence="6">
    <location>
        <begin position="90"/>
        <end position="111"/>
    </location>
</feature>
<dbReference type="RefSeq" id="WP_115089814.1">
    <property type="nucleotide sequence ID" value="NZ_CP068107.1"/>
</dbReference>
<dbReference type="PANTHER" id="PTHR30250:SF30">
    <property type="entry name" value="LIPID III FLIPPASE"/>
    <property type="match status" value="1"/>
</dbReference>
<evidence type="ECO:0000256" key="2">
    <source>
        <dbReference type="ARBA" id="ARBA00022475"/>
    </source>
</evidence>
<feature type="transmembrane region" description="Helical" evidence="6">
    <location>
        <begin position="341"/>
        <end position="361"/>
    </location>
</feature>
<dbReference type="CDD" id="cd13125">
    <property type="entry name" value="MATE_like_10"/>
    <property type="match status" value="1"/>
</dbReference>
<protein>
    <submittedName>
        <fullName evidence="7">O-antigen translocase</fullName>
    </submittedName>
</protein>
<feature type="transmembrane region" description="Helical" evidence="6">
    <location>
        <begin position="266"/>
        <end position="289"/>
    </location>
</feature>
<evidence type="ECO:0000313" key="8">
    <source>
        <dbReference type="Proteomes" id="UP000255024"/>
    </source>
</evidence>
<keyword evidence="3 6" id="KW-0812">Transmembrane</keyword>
<name>A0A378RID2_MYROD</name>
<dbReference type="Proteomes" id="UP000255024">
    <property type="component" value="Unassembled WGS sequence"/>
</dbReference>
<keyword evidence="5 6" id="KW-0472">Membrane</keyword>
<dbReference type="AlphaFoldDB" id="A0A378RID2"/>
<feature type="transmembrane region" description="Helical" evidence="6">
    <location>
        <begin position="161"/>
        <end position="180"/>
    </location>
</feature>
<evidence type="ECO:0000256" key="5">
    <source>
        <dbReference type="ARBA" id="ARBA00023136"/>
    </source>
</evidence>
<feature type="transmembrane region" description="Helical" evidence="6">
    <location>
        <begin position="131"/>
        <end position="154"/>
    </location>
</feature>
<reference evidence="7 8" key="1">
    <citation type="submission" date="2018-06" db="EMBL/GenBank/DDBJ databases">
        <authorList>
            <consortium name="Pathogen Informatics"/>
            <person name="Doyle S."/>
        </authorList>
    </citation>
    <scope>NUCLEOTIDE SEQUENCE [LARGE SCALE GENOMIC DNA]</scope>
    <source>
        <strain evidence="7 8">NCTC11179</strain>
    </source>
</reference>
<organism evidence="7 8">
    <name type="scientific">Myroides odoratus</name>
    <name type="common">Flavobacterium odoratum</name>
    <dbReference type="NCBI Taxonomy" id="256"/>
    <lineage>
        <taxon>Bacteria</taxon>
        <taxon>Pseudomonadati</taxon>
        <taxon>Bacteroidota</taxon>
        <taxon>Flavobacteriia</taxon>
        <taxon>Flavobacteriales</taxon>
        <taxon>Flavobacteriaceae</taxon>
        <taxon>Myroides</taxon>
    </lineage>
</organism>
<evidence type="ECO:0000256" key="6">
    <source>
        <dbReference type="SAM" id="Phobius"/>
    </source>
</evidence>
<evidence type="ECO:0000256" key="3">
    <source>
        <dbReference type="ARBA" id="ARBA00022692"/>
    </source>
</evidence>
<feature type="transmembrane region" description="Helical" evidence="6">
    <location>
        <begin position="20"/>
        <end position="45"/>
    </location>
</feature>
<dbReference type="GO" id="GO:0009246">
    <property type="term" value="P:enterobacterial common antigen biosynthetic process"/>
    <property type="evidence" value="ECO:0007669"/>
    <property type="project" value="InterPro"/>
</dbReference>
<evidence type="ECO:0000256" key="4">
    <source>
        <dbReference type="ARBA" id="ARBA00022989"/>
    </source>
</evidence>
<feature type="transmembrane region" description="Helical" evidence="6">
    <location>
        <begin position="368"/>
        <end position="390"/>
    </location>
</feature>
<gene>
    <name evidence="7" type="primary">wzxE</name>
    <name evidence="7" type="ORF">NCTC11179_00247</name>
</gene>
<feature type="transmembrane region" description="Helical" evidence="6">
    <location>
        <begin position="186"/>
        <end position="205"/>
    </location>
</feature>
<accession>A0A378RID2</accession>
<dbReference type="GO" id="GO:0005886">
    <property type="term" value="C:plasma membrane"/>
    <property type="evidence" value="ECO:0007669"/>
    <property type="project" value="UniProtKB-SubCell"/>
</dbReference>
<comment type="subcellular location">
    <subcellularLocation>
        <location evidence="1">Cell membrane</location>
        <topology evidence="1">Multi-pass membrane protein</topology>
    </subcellularLocation>
</comment>
<evidence type="ECO:0000256" key="1">
    <source>
        <dbReference type="ARBA" id="ARBA00004651"/>
    </source>
</evidence>
<dbReference type="PANTHER" id="PTHR30250">
    <property type="entry name" value="PST FAMILY PREDICTED COLANIC ACID TRANSPORTER"/>
    <property type="match status" value="1"/>
</dbReference>